<reference evidence="3 4" key="2">
    <citation type="journal article" date="2015" name="MBio">
        <title>Genome-Resolved Metagenomic Analysis Reveals Roles for Candidate Phyla and Other Microbial Community Members in Biogeochemical Transformations in Oil Reservoirs.</title>
        <authorList>
            <person name="Hu P."/>
            <person name="Tom L."/>
            <person name="Singh A."/>
            <person name="Thomas B.C."/>
            <person name="Baker B.J."/>
            <person name="Piceno Y.M."/>
            <person name="Andersen G.L."/>
            <person name="Banfield J.F."/>
        </authorList>
    </citation>
    <scope>NUCLEOTIDE SEQUENCE [LARGE SCALE GENOMIC DNA]</scope>
    <source>
        <strain evidence="1">57_489</strain>
    </source>
</reference>
<organism evidence="1 4">
    <name type="scientific">Methanothrix harundinacea</name>
    <dbReference type="NCBI Taxonomy" id="301375"/>
    <lineage>
        <taxon>Archaea</taxon>
        <taxon>Methanobacteriati</taxon>
        <taxon>Methanobacteriota</taxon>
        <taxon>Stenosarchaea group</taxon>
        <taxon>Methanomicrobia</taxon>
        <taxon>Methanotrichales</taxon>
        <taxon>Methanotrichaceae</taxon>
        <taxon>Methanothrix</taxon>
    </lineage>
</organism>
<sequence>MNHKSKSMQLQFQQSLYQAVAGHLALMNLKYAVCMLLIAGSVLTAGCIGSENSGGEEAAGVPTENLPEGFSLIAVVDDSTPGINMEDEIADFRGDEDIGEVEAVVGKYQWGEMGKDYDARITVIDCESELKAEAAVANYIAQPDFENPPFKGVDRFSTAVVNGRQVTEIRDKVEKELKYIYLWNDGNRVVLVEGNGDRADSLELASATGL</sequence>
<name>A0A101FU71_9EURY</name>
<evidence type="ECO:0000313" key="1">
    <source>
        <dbReference type="EMBL" id="KUK44542.1"/>
    </source>
</evidence>
<accession>A0A101FU71</accession>
<evidence type="ECO:0000313" key="3">
    <source>
        <dbReference type="Proteomes" id="UP000053961"/>
    </source>
</evidence>
<evidence type="ECO:0000313" key="2">
    <source>
        <dbReference type="EMBL" id="KUK97587.1"/>
    </source>
</evidence>
<reference evidence="2" key="1">
    <citation type="journal article" date="2015" name="MBio">
        <title>Genome-resolved metagenomic analysis reveals roles for candidate phyla and other microbial community members in biogeochemical transformations in oil reservoirs.</title>
        <authorList>
            <person name="Hu P."/>
            <person name="Tom L."/>
            <person name="Singh A."/>
            <person name="Thomas B.C."/>
            <person name="Baker B.J."/>
            <person name="Piceno Y.M."/>
            <person name="Andersen G.L."/>
            <person name="Banfield J.F."/>
        </authorList>
    </citation>
    <scope>NUCLEOTIDE SEQUENCE [LARGE SCALE GENOMIC DNA]</scope>
    <source>
        <strain evidence="2">56_747</strain>
    </source>
</reference>
<proteinExistence type="predicted"/>
<protein>
    <submittedName>
        <fullName evidence="1">Lipoprotein, putative</fullName>
    </submittedName>
</protein>
<keyword evidence="1" id="KW-0449">Lipoprotein</keyword>
<dbReference type="EMBL" id="LGFT01000022">
    <property type="protein sequence ID" value="KUK44542.1"/>
    <property type="molecule type" value="Genomic_DNA"/>
</dbReference>
<dbReference type="Proteomes" id="UP000053961">
    <property type="component" value="Unassembled WGS sequence"/>
</dbReference>
<dbReference type="Proteomes" id="UP000057043">
    <property type="component" value="Unassembled WGS sequence"/>
</dbReference>
<dbReference type="PATRIC" id="fig|301375.6.peg.999"/>
<comment type="caution">
    <text evidence="1">The sequence shown here is derived from an EMBL/GenBank/DDBJ whole genome shotgun (WGS) entry which is preliminary data.</text>
</comment>
<dbReference type="EMBL" id="LGHB01000001">
    <property type="protein sequence ID" value="KUK97587.1"/>
    <property type="molecule type" value="Genomic_DNA"/>
</dbReference>
<dbReference type="AlphaFoldDB" id="A0A101FU71"/>
<evidence type="ECO:0000313" key="4">
    <source>
        <dbReference type="Proteomes" id="UP000057043"/>
    </source>
</evidence>
<gene>
    <name evidence="1" type="ORF">XD72_1082</name>
    <name evidence="2" type="ORF">XE07_0001</name>
</gene>